<organism evidence="3 4">
    <name type="scientific">Rhodopirellula europaea 6C</name>
    <dbReference type="NCBI Taxonomy" id="1263867"/>
    <lineage>
        <taxon>Bacteria</taxon>
        <taxon>Pseudomonadati</taxon>
        <taxon>Planctomycetota</taxon>
        <taxon>Planctomycetia</taxon>
        <taxon>Pirellulales</taxon>
        <taxon>Pirellulaceae</taxon>
        <taxon>Rhodopirellula</taxon>
    </lineage>
</organism>
<dbReference type="AlphaFoldDB" id="M2B2K3"/>
<dbReference type="SUPFAM" id="SSF53098">
    <property type="entry name" value="Ribonuclease H-like"/>
    <property type="match status" value="1"/>
</dbReference>
<name>M2B2K3_9BACT</name>
<dbReference type="GO" id="GO:0004803">
    <property type="term" value="F:transposase activity"/>
    <property type="evidence" value="ECO:0007669"/>
    <property type="project" value="InterPro"/>
</dbReference>
<reference evidence="3" key="1">
    <citation type="submission" date="2012-11" db="EMBL/GenBank/DDBJ databases">
        <title>Permanent draft genomes of Rhodopirellula europaea strain SH398 and 6C.</title>
        <authorList>
            <person name="Richter M."/>
            <person name="Richter-Heitmann T."/>
            <person name="Frank C."/>
            <person name="Harder J."/>
            <person name="Glockner F.O."/>
        </authorList>
    </citation>
    <scope>NUCLEOTIDE SEQUENCE</scope>
    <source>
        <strain evidence="3">6C</strain>
    </source>
</reference>
<protein>
    <submittedName>
        <fullName evidence="3">Isrso13-transposase protein</fullName>
    </submittedName>
</protein>
<dbReference type="GO" id="GO:0003677">
    <property type="term" value="F:DNA binding"/>
    <property type="evidence" value="ECO:0007669"/>
    <property type="project" value="InterPro"/>
</dbReference>
<dbReference type="EMBL" id="ANMO01000144">
    <property type="protein sequence ID" value="EMB15983.1"/>
    <property type="molecule type" value="Genomic_DNA"/>
</dbReference>
<dbReference type="PATRIC" id="fig|1263867.3.peg.3505"/>
<dbReference type="InterPro" id="IPR012337">
    <property type="entry name" value="RNaseH-like_sf"/>
</dbReference>
<keyword evidence="4" id="KW-1185">Reference proteome</keyword>
<evidence type="ECO:0000259" key="2">
    <source>
        <dbReference type="Pfam" id="PF01609"/>
    </source>
</evidence>
<feature type="domain" description="Transposase IS4-like" evidence="2">
    <location>
        <begin position="173"/>
        <end position="344"/>
    </location>
</feature>
<dbReference type="InterPro" id="IPR002559">
    <property type="entry name" value="Transposase_11"/>
</dbReference>
<dbReference type="RefSeq" id="WP_008657975.1">
    <property type="nucleotide sequence ID" value="NZ_ANMO01000144.1"/>
</dbReference>
<dbReference type="Proteomes" id="UP000011529">
    <property type="component" value="Unassembled WGS sequence"/>
</dbReference>
<proteinExistence type="predicted"/>
<dbReference type="PANTHER" id="PTHR33258">
    <property type="entry name" value="TRANSPOSASE INSL FOR INSERTION SEQUENCE ELEMENT IS186A-RELATED"/>
    <property type="match status" value="1"/>
</dbReference>
<sequence length="454" mass="51306">MGDKKGLDKFLEQCPFAVLTQVALRGLIHNEFDDLFHENRSRQYEGEQKFSAMANAVADVVLRFAENFRQAYSKHREELGVSLTSFYNKINATELQTSEAVVARTANRAAKLQDQLGVETWQVLEGYNVYAIDGNHLQESEKRLKPLRQLHDAPLAGTTVARFDLQRQLFDRAYLLADAHAQESTTLVRVLDDLGEGDLLLADRHFCILSFLRAANEKGCSFLVRQHGRFKGVLVGSRREIGRTETGVAYEQTIKTSSAPDALVMRRVSVELDQPTRDGDKVIHLLTNLPPEVDARKIAELYHLRWEEETGFFYLTTTMTSELKSVGNPQAALFLFCMAMMAFNARQVVFASLYAEHEEELVNEVSHHAVSVEVSRYSDGMLVVLDDSFWQRYLGDQFEQLTTCLREVSAAVNPSAYRKSKRGPKKPVEKPPHTRPKNHVSTAKLLAQAKSETP</sequence>
<dbReference type="PANTHER" id="PTHR33258:SF1">
    <property type="entry name" value="TRANSPOSASE INSL FOR INSERTION SEQUENCE ELEMENT IS186A-RELATED"/>
    <property type="match status" value="1"/>
</dbReference>
<dbReference type="Pfam" id="PF01609">
    <property type="entry name" value="DDE_Tnp_1"/>
    <property type="match status" value="1"/>
</dbReference>
<reference evidence="3" key="2">
    <citation type="journal article" date="2013" name="Mar. Genomics">
        <title>Expression of sulfatases in Rhodopirellula baltica and the diversity of sulfatases in the genus Rhodopirellula.</title>
        <authorList>
            <person name="Wegner C.E."/>
            <person name="Richter-Heitmann T."/>
            <person name="Klindworth A."/>
            <person name="Klockow C."/>
            <person name="Richter M."/>
            <person name="Achstetter T."/>
            <person name="Glockner F.O."/>
            <person name="Harder J."/>
        </authorList>
    </citation>
    <scope>NUCLEOTIDE SEQUENCE [LARGE SCALE GENOMIC DNA]</scope>
    <source>
        <strain evidence="3">6C</strain>
    </source>
</reference>
<evidence type="ECO:0000313" key="4">
    <source>
        <dbReference type="Proteomes" id="UP000011529"/>
    </source>
</evidence>
<comment type="caution">
    <text evidence="3">The sequence shown here is derived from an EMBL/GenBank/DDBJ whole genome shotgun (WGS) entry which is preliminary data.</text>
</comment>
<dbReference type="GO" id="GO:0006313">
    <property type="term" value="P:DNA transposition"/>
    <property type="evidence" value="ECO:0007669"/>
    <property type="project" value="InterPro"/>
</dbReference>
<gene>
    <name evidence="3" type="ORF">RE6C_03286</name>
</gene>
<evidence type="ECO:0000313" key="3">
    <source>
        <dbReference type="EMBL" id="EMB15983.1"/>
    </source>
</evidence>
<accession>M2B2K3</accession>
<evidence type="ECO:0000256" key="1">
    <source>
        <dbReference type="SAM" id="MobiDB-lite"/>
    </source>
</evidence>
<feature type="region of interest" description="Disordered" evidence="1">
    <location>
        <begin position="415"/>
        <end position="454"/>
    </location>
</feature>